<proteinExistence type="predicted"/>
<organism evidence="2 3">
    <name type="scientific">Agaricus bisporus var. burnettii</name>
    <dbReference type="NCBI Taxonomy" id="192524"/>
    <lineage>
        <taxon>Eukaryota</taxon>
        <taxon>Fungi</taxon>
        <taxon>Dikarya</taxon>
        <taxon>Basidiomycota</taxon>
        <taxon>Agaricomycotina</taxon>
        <taxon>Agaricomycetes</taxon>
        <taxon>Agaricomycetidae</taxon>
        <taxon>Agaricales</taxon>
        <taxon>Agaricineae</taxon>
        <taxon>Agaricaceae</taxon>
        <taxon>Agaricus</taxon>
    </lineage>
</organism>
<dbReference type="AlphaFoldDB" id="A0A8H7C446"/>
<feature type="region of interest" description="Disordered" evidence="1">
    <location>
        <begin position="27"/>
        <end position="72"/>
    </location>
</feature>
<name>A0A8H7C446_AGABI</name>
<evidence type="ECO:0000313" key="2">
    <source>
        <dbReference type="EMBL" id="KAF7761705.1"/>
    </source>
</evidence>
<gene>
    <name evidence="2" type="ORF">Agabi119p4_9697</name>
</gene>
<evidence type="ECO:0000313" key="3">
    <source>
        <dbReference type="Proteomes" id="UP000629468"/>
    </source>
</evidence>
<sequence length="72" mass="7594">MNGSRMGGDGGARRWIGSPWWLCRSDMGSGDEIQDRCAKGSSEAVDEKAPSADAKVVEVGTDRSGSDEMAES</sequence>
<dbReference type="Proteomes" id="UP000629468">
    <property type="component" value="Unassembled WGS sequence"/>
</dbReference>
<comment type="caution">
    <text evidence="2">The sequence shown here is derived from an EMBL/GenBank/DDBJ whole genome shotgun (WGS) entry which is preliminary data.</text>
</comment>
<dbReference type="EMBL" id="JABXXO010000013">
    <property type="protein sequence ID" value="KAF7761705.1"/>
    <property type="molecule type" value="Genomic_DNA"/>
</dbReference>
<accession>A0A8H7C446</accession>
<reference evidence="2 3" key="1">
    <citation type="journal article" name="Sci. Rep.">
        <title>Telomere-to-telomere assembled and centromere annotated genomes of the two main subspecies of the button mushroom Agaricus bisporus reveal especially polymorphic chromosome ends.</title>
        <authorList>
            <person name="Sonnenberg A.S.M."/>
            <person name="Sedaghat-Telgerd N."/>
            <person name="Lavrijssen B."/>
            <person name="Ohm R.A."/>
            <person name="Hendrickx P.M."/>
            <person name="Scholtmeijer K."/>
            <person name="Baars J.J.P."/>
            <person name="van Peer A."/>
        </authorList>
    </citation>
    <scope>NUCLEOTIDE SEQUENCE [LARGE SCALE GENOMIC DNA]</scope>
    <source>
        <strain evidence="2 3">H119_p4</strain>
    </source>
</reference>
<protein>
    <submittedName>
        <fullName evidence="2">Uncharacterized protein</fullName>
    </submittedName>
</protein>
<evidence type="ECO:0000256" key="1">
    <source>
        <dbReference type="SAM" id="MobiDB-lite"/>
    </source>
</evidence>